<dbReference type="CDD" id="cd06526">
    <property type="entry name" value="metazoan_ACD"/>
    <property type="match status" value="1"/>
</dbReference>
<sequence>MYEPLQCSVLRKKLANMEEKITSHFEDVKTSLSTDGKRILSDLLNSPGFSSDIFSVGENNAMVAEKNPDEVVRIACLDIGAYRQEDIKCRVEGEHVLLQGKRTGRMEKGVEGMKFSRAIPIPEGIDPKTITTRYDSLSGQFIIEGAKLQAVKRPKRKTSSAFYDESKMTLTFDLGNTLAEELSFSAGSNYLNDGSGSAKIEI</sequence>
<dbReference type="InterPro" id="IPR002068">
    <property type="entry name" value="A-crystallin/Hsp20_dom"/>
</dbReference>
<feature type="domain" description="SHSP" evidence="1">
    <location>
        <begin position="76"/>
        <end position="153"/>
    </location>
</feature>
<accession>A0AAD9QHU1</accession>
<dbReference type="Pfam" id="PF00011">
    <property type="entry name" value="HSP20"/>
    <property type="match status" value="1"/>
</dbReference>
<dbReference type="Gene3D" id="2.60.40.790">
    <property type="match status" value="1"/>
</dbReference>
<proteinExistence type="predicted"/>
<dbReference type="AlphaFoldDB" id="A0AAD9QHU1"/>
<evidence type="ECO:0000313" key="3">
    <source>
        <dbReference type="Proteomes" id="UP001249851"/>
    </source>
</evidence>
<name>A0AAD9QHU1_ACRCE</name>
<protein>
    <recommendedName>
        <fullName evidence="1">SHSP domain-containing protein</fullName>
    </recommendedName>
</protein>
<dbReference type="InterPro" id="IPR008978">
    <property type="entry name" value="HSP20-like_chaperone"/>
</dbReference>
<gene>
    <name evidence="2" type="ORF">P5673_016319</name>
</gene>
<dbReference type="Proteomes" id="UP001249851">
    <property type="component" value="Unassembled WGS sequence"/>
</dbReference>
<dbReference type="SUPFAM" id="SSF49764">
    <property type="entry name" value="HSP20-like chaperones"/>
    <property type="match status" value="1"/>
</dbReference>
<dbReference type="EMBL" id="JARQWQ010000034">
    <property type="protein sequence ID" value="KAK2561175.1"/>
    <property type="molecule type" value="Genomic_DNA"/>
</dbReference>
<keyword evidence="3" id="KW-1185">Reference proteome</keyword>
<comment type="caution">
    <text evidence="2">The sequence shown here is derived from an EMBL/GenBank/DDBJ whole genome shotgun (WGS) entry which is preliminary data.</text>
</comment>
<reference evidence="2" key="2">
    <citation type="journal article" date="2023" name="Science">
        <title>Genomic signatures of disease resistance in endangered staghorn corals.</title>
        <authorList>
            <person name="Vollmer S.V."/>
            <person name="Selwyn J.D."/>
            <person name="Despard B.A."/>
            <person name="Roesel C.L."/>
        </authorList>
    </citation>
    <scope>NUCLEOTIDE SEQUENCE</scope>
    <source>
        <strain evidence="2">K2</strain>
    </source>
</reference>
<evidence type="ECO:0000313" key="2">
    <source>
        <dbReference type="EMBL" id="KAK2561175.1"/>
    </source>
</evidence>
<evidence type="ECO:0000259" key="1">
    <source>
        <dbReference type="Pfam" id="PF00011"/>
    </source>
</evidence>
<organism evidence="2 3">
    <name type="scientific">Acropora cervicornis</name>
    <name type="common">Staghorn coral</name>
    <dbReference type="NCBI Taxonomy" id="6130"/>
    <lineage>
        <taxon>Eukaryota</taxon>
        <taxon>Metazoa</taxon>
        <taxon>Cnidaria</taxon>
        <taxon>Anthozoa</taxon>
        <taxon>Hexacorallia</taxon>
        <taxon>Scleractinia</taxon>
        <taxon>Astrocoeniina</taxon>
        <taxon>Acroporidae</taxon>
        <taxon>Acropora</taxon>
    </lineage>
</organism>
<reference evidence="2" key="1">
    <citation type="journal article" date="2023" name="G3 (Bethesda)">
        <title>Whole genome assembly and annotation of the endangered Caribbean coral Acropora cervicornis.</title>
        <authorList>
            <person name="Selwyn J.D."/>
            <person name="Vollmer S.V."/>
        </authorList>
    </citation>
    <scope>NUCLEOTIDE SEQUENCE</scope>
    <source>
        <strain evidence="2">K2</strain>
    </source>
</reference>